<dbReference type="InterPro" id="IPR012728">
    <property type="entry name" value="Pls/PosA_C"/>
</dbReference>
<reference evidence="4 5" key="1">
    <citation type="submission" date="2017-06" db="EMBL/GenBank/DDBJ databases">
        <authorList>
            <person name="Kim H.J."/>
            <person name="Triplett B.A."/>
        </authorList>
    </citation>
    <scope>NUCLEOTIDE SEQUENCE [LARGE SCALE GENOMIC DNA]</scope>
    <source>
        <strain evidence="4 5">DSM 22179</strain>
    </source>
</reference>
<dbReference type="CDD" id="cd05930">
    <property type="entry name" value="A_NRPS"/>
    <property type="match status" value="1"/>
</dbReference>
<dbReference type="InterPro" id="IPR042099">
    <property type="entry name" value="ANL_N_sf"/>
</dbReference>
<dbReference type="SUPFAM" id="SSF56801">
    <property type="entry name" value="Acetyl-CoA synthetase-like"/>
    <property type="match status" value="1"/>
</dbReference>
<dbReference type="SUPFAM" id="SSF51161">
    <property type="entry name" value="Trimeric LpxA-like enzymes"/>
    <property type="match status" value="3"/>
</dbReference>
<dbReference type="NCBIfam" id="TIGR01733">
    <property type="entry name" value="AA-adenyl-dom"/>
    <property type="match status" value="1"/>
</dbReference>
<feature type="transmembrane region" description="Helical" evidence="2">
    <location>
        <begin position="939"/>
        <end position="963"/>
    </location>
</feature>
<proteinExistence type="predicted"/>
<dbReference type="InterPro" id="IPR025110">
    <property type="entry name" value="AMP-bd_C"/>
</dbReference>
<evidence type="ECO:0000313" key="5">
    <source>
        <dbReference type="Proteomes" id="UP000198122"/>
    </source>
</evidence>
<evidence type="ECO:0000259" key="3">
    <source>
        <dbReference type="PROSITE" id="PS50075"/>
    </source>
</evidence>
<dbReference type="NCBIfam" id="TIGR02353">
    <property type="entry name" value="NRPS_term_dom"/>
    <property type="match status" value="1"/>
</dbReference>
<dbReference type="EMBL" id="FYEZ01000001">
    <property type="protein sequence ID" value="SNC62366.1"/>
    <property type="molecule type" value="Genomic_DNA"/>
</dbReference>
<dbReference type="GO" id="GO:0005737">
    <property type="term" value="C:cytoplasm"/>
    <property type="evidence" value="ECO:0007669"/>
    <property type="project" value="TreeGrafter"/>
</dbReference>
<evidence type="ECO:0000313" key="4">
    <source>
        <dbReference type="EMBL" id="SNC62366.1"/>
    </source>
</evidence>
<dbReference type="PROSITE" id="PS00455">
    <property type="entry name" value="AMP_BINDING"/>
    <property type="match status" value="1"/>
</dbReference>
<keyword evidence="2" id="KW-1133">Transmembrane helix</keyword>
<dbReference type="PROSITE" id="PS50075">
    <property type="entry name" value="CARRIER"/>
    <property type="match status" value="1"/>
</dbReference>
<organism evidence="4 5">
    <name type="scientific">Kytococcus aerolatus</name>
    <dbReference type="NCBI Taxonomy" id="592308"/>
    <lineage>
        <taxon>Bacteria</taxon>
        <taxon>Bacillati</taxon>
        <taxon>Actinomycetota</taxon>
        <taxon>Actinomycetes</taxon>
        <taxon>Micrococcales</taxon>
        <taxon>Kytococcaceae</taxon>
        <taxon>Kytococcus</taxon>
    </lineage>
</organism>
<feature type="transmembrane region" description="Helical" evidence="2">
    <location>
        <begin position="668"/>
        <end position="697"/>
    </location>
</feature>
<dbReference type="InterPro" id="IPR000873">
    <property type="entry name" value="AMP-dep_synth/lig_dom"/>
</dbReference>
<accession>A0A212T974</accession>
<dbReference type="Pfam" id="PF00501">
    <property type="entry name" value="AMP-binding"/>
    <property type="match status" value="1"/>
</dbReference>
<feature type="region of interest" description="Disordered" evidence="1">
    <location>
        <begin position="21"/>
        <end position="47"/>
    </location>
</feature>
<dbReference type="Gene3D" id="3.40.50.12780">
    <property type="entry name" value="N-terminal domain of ligase-like"/>
    <property type="match status" value="1"/>
</dbReference>
<dbReference type="InterPro" id="IPR020845">
    <property type="entry name" value="AMP-binding_CS"/>
</dbReference>
<evidence type="ECO:0000256" key="1">
    <source>
        <dbReference type="SAM" id="MobiDB-lite"/>
    </source>
</evidence>
<sequence>MVREPPPGGVKWQRPCLWPDVPPVTRDVDSTPEGESVALQTPTEPDRLKSPTELIELSGVRPPMQERMHHYFEASVDRVPHHVALELEDRRLTYAELDALGNALAHHLRDRGVEPGQRIGLLLNRSLEMYVGLLGIMKAGCAFVPIDPASPSDRVSFISEDSSLSMLLSTSGIPAHHASAAPVLLLDHPSTQDAVAAAPTTRPAPDGLDDPTAYIIYTSGSSGRPKGVDVAQSSIVNFIHVITEVYDVRETDRIYQGMTIAFDFAIEEVWPTWAAGATLVAGPTDARRVGAGLTEFLETRGITILYCVPTVLSTVERTIDSIRSVMVGGEACPAELVERWAPGRRMLNTYGPTEATVTCTWGVLRPGRAVTIGVPVPTYTATILDDDRQPVPFGEVGELCIGGPGVARGYINRPELNVDRFIQDPEGSGERIYRTGDLARFQEDGEIVYLGRADAEVKIRGHRVDLGEIESVMMRDPRVPTAAVNYWPDGGGGDLAGYITVNEDETDVDGLRQKLWEDMRDTLPSYMVPSFLETIDEMPMLPSGKVDRKALPRPSTPRLVGGGEHVPPATPTEEWMAGVWADAFGVEPDQLSVQANFFDDLGGHSLVAASLVSRLREDPRGAQLSVMDLYATPTVRGMTGTLDESGATEDVGEALTTEPIEHASTGRIWLFGLAQAVAVLLMLMVAMSPVALAYWWYSGVPSISLLQLMAVSLPISYLGTRWVGPLVVARLLGDVKPGSYPLYSMEHLRVWMAGRAMELSPMNHLAGSALAAPYLRLAGARVDDSAHVGTPIITLPARVTIDAGVAIGYATRLDAWSVSGGRIEVGDIHLREDSTVLANSVVVAPCEIGIGAMVQEQSVVGPDLTMPPGEVRAGSPATVVPAPGDDIVVTMAACDRAPRRWGLAQVVGFVWGVLGLELLPMLALLLPVVLVWATLLAGGVWWGLLASLLTGPLFVVSACALILGLRNFGLPRMPVGIHHLRSQLGVDKWFADRLLEASLLLTNSMYSTLYTPPWLRLLGARVGKRAEVSTIANIDPSLLTLHDESFVADMASVGSATYCRGHVAFRPTEVGERAFVGNAAFVPSGSKMGQDSLLGVGSTPPAAGIQPGESWLGSPSFFLPQREMFEGYSEEDTYRPSRKVVIGRYLIEFVRATLPGTLLGLSTFATLQVASALAFAELPVWAMIMLLPAVAMLAGLATTLFVALMKWVLMGRYRKRVEPLWSQFVRVSELVTGVFEAAAVPVLLMHLQGTPMLGPVLRLFGVRVGRHALVESTYITEFDLVSIGRRAYIGPAVSLQTHLFEDRVMKMDEVRVADEAEVGARSVVLYGSDVQERSRLRALSLVMKGETTPARTVWQGIPAQPVRAAVEDATTVEKTLEVAR</sequence>
<evidence type="ECO:0000256" key="2">
    <source>
        <dbReference type="SAM" id="Phobius"/>
    </source>
</evidence>
<dbReference type="InterPro" id="IPR045851">
    <property type="entry name" value="AMP-bd_C_sf"/>
</dbReference>
<dbReference type="GO" id="GO:0043041">
    <property type="term" value="P:amino acid activation for nonribosomal peptide biosynthetic process"/>
    <property type="evidence" value="ECO:0007669"/>
    <property type="project" value="TreeGrafter"/>
</dbReference>
<dbReference type="InterPro" id="IPR009081">
    <property type="entry name" value="PP-bd_ACP"/>
</dbReference>
<keyword evidence="2" id="KW-0812">Transmembrane</keyword>
<dbReference type="FunFam" id="3.40.50.980:FF:000001">
    <property type="entry name" value="Non-ribosomal peptide synthetase"/>
    <property type="match status" value="1"/>
</dbReference>
<dbReference type="InterPro" id="IPR011004">
    <property type="entry name" value="Trimer_LpxA-like_sf"/>
</dbReference>
<gene>
    <name evidence="4" type="ORF">SAMN05445756_0678</name>
</gene>
<dbReference type="PANTHER" id="PTHR45527">
    <property type="entry name" value="NONRIBOSOMAL PEPTIDE SYNTHETASE"/>
    <property type="match status" value="1"/>
</dbReference>
<dbReference type="InterPro" id="IPR036736">
    <property type="entry name" value="ACP-like_sf"/>
</dbReference>
<keyword evidence="2" id="KW-0472">Membrane</keyword>
<feature type="transmembrane region" description="Helical" evidence="2">
    <location>
        <begin position="1181"/>
        <end position="1205"/>
    </location>
</feature>
<dbReference type="GO" id="GO:0044550">
    <property type="term" value="P:secondary metabolite biosynthetic process"/>
    <property type="evidence" value="ECO:0007669"/>
    <property type="project" value="TreeGrafter"/>
</dbReference>
<feature type="transmembrane region" description="Helical" evidence="2">
    <location>
        <begin position="1154"/>
        <end position="1175"/>
    </location>
</feature>
<name>A0A212T974_9MICO</name>
<dbReference type="Gene3D" id="2.160.10.10">
    <property type="entry name" value="Hexapeptide repeat proteins"/>
    <property type="match status" value="2"/>
</dbReference>
<dbReference type="Proteomes" id="UP000198122">
    <property type="component" value="Unassembled WGS sequence"/>
</dbReference>
<dbReference type="Gene3D" id="3.30.300.30">
    <property type="match status" value="1"/>
</dbReference>
<dbReference type="FunFam" id="3.40.50.12780:FF:000012">
    <property type="entry name" value="Non-ribosomal peptide synthetase"/>
    <property type="match status" value="1"/>
</dbReference>
<keyword evidence="5" id="KW-1185">Reference proteome</keyword>
<feature type="domain" description="Carrier" evidence="3">
    <location>
        <begin position="567"/>
        <end position="646"/>
    </location>
</feature>
<dbReference type="GO" id="GO:0031177">
    <property type="term" value="F:phosphopantetheine binding"/>
    <property type="evidence" value="ECO:0007669"/>
    <property type="project" value="TreeGrafter"/>
</dbReference>
<feature type="region of interest" description="Disordered" evidence="1">
    <location>
        <begin position="543"/>
        <end position="570"/>
    </location>
</feature>
<feature type="transmembrane region" description="Helical" evidence="2">
    <location>
        <begin position="906"/>
        <end position="933"/>
    </location>
</feature>
<dbReference type="SUPFAM" id="SSF47336">
    <property type="entry name" value="ACP-like"/>
    <property type="match status" value="1"/>
</dbReference>
<protein>
    <recommendedName>
        <fullName evidence="3">Carrier domain-containing protein</fullName>
    </recommendedName>
</protein>
<dbReference type="Pfam" id="PF00550">
    <property type="entry name" value="PP-binding"/>
    <property type="match status" value="1"/>
</dbReference>
<dbReference type="PANTHER" id="PTHR45527:SF1">
    <property type="entry name" value="FATTY ACID SYNTHASE"/>
    <property type="match status" value="1"/>
</dbReference>
<dbReference type="Pfam" id="PF13193">
    <property type="entry name" value="AMP-binding_C"/>
    <property type="match status" value="1"/>
</dbReference>
<dbReference type="Gene3D" id="1.10.1200.10">
    <property type="entry name" value="ACP-like"/>
    <property type="match status" value="1"/>
</dbReference>
<dbReference type="InterPro" id="IPR010071">
    <property type="entry name" value="AA_adenyl_dom"/>
</dbReference>